<dbReference type="InterPro" id="IPR000760">
    <property type="entry name" value="Inositol_monophosphatase-like"/>
</dbReference>
<dbReference type="AlphaFoldDB" id="A0A840FE10"/>
<keyword evidence="2 5" id="KW-0479">Metal-binding</keyword>
<dbReference type="GO" id="GO:0008934">
    <property type="term" value="F:inositol monophosphate 1-phosphatase activity"/>
    <property type="evidence" value="ECO:0007669"/>
    <property type="project" value="TreeGrafter"/>
</dbReference>
<dbReference type="GO" id="GO:0006020">
    <property type="term" value="P:inositol metabolic process"/>
    <property type="evidence" value="ECO:0007669"/>
    <property type="project" value="TreeGrafter"/>
</dbReference>
<dbReference type="PANTHER" id="PTHR20854">
    <property type="entry name" value="INOSITOL MONOPHOSPHATASE"/>
    <property type="match status" value="1"/>
</dbReference>
<dbReference type="InterPro" id="IPR020583">
    <property type="entry name" value="Inositol_monoP_metal-BS"/>
</dbReference>
<evidence type="ECO:0000313" key="6">
    <source>
        <dbReference type="EMBL" id="MBB4153827.1"/>
    </source>
</evidence>
<feature type="binding site" evidence="5">
    <location>
        <position position="67"/>
    </location>
    <ligand>
        <name>Mg(2+)</name>
        <dbReference type="ChEBI" id="CHEBI:18420"/>
        <label>1</label>
        <note>catalytic</note>
    </ligand>
</feature>
<dbReference type="CDD" id="cd01638">
    <property type="entry name" value="CysQ"/>
    <property type="match status" value="1"/>
</dbReference>
<dbReference type="InterPro" id="IPR020550">
    <property type="entry name" value="Inositol_monophosphatase_CS"/>
</dbReference>
<keyword evidence="3 6" id="KW-0378">Hydrolase</keyword>
<dbReference type="PROSITE" id="PS00630">
    <property type="entry name" value="IMP_2"/>
    <property type="match status" value="1"/>
</dbReference>
<gene>
    <name evidence="6" type="ORF">GGQ80_001733</name>
</gene>
<dbReference type="Gene3D" id="3.40.190.80">
    <property type="match status" value="1"/>
</dbReference>
<dbReference type="PRINTS" id="PR00377">
    <property type="entry name" value="IMPHPHTASES"/>
</dbReference>
<dbReference type="Pfam" id="PF00459">
    <property type="entry name" value="Inositol_P"/>
    <property type="match status" value="1"/>
</dbReference>
<dbReference type="GO" id="GO:0046872">
    <property type="term" value="F:metal ion binding"/>
    <property type="evidence" value="ECO:0007669"/>
    <property type="project" value="UniProtKB-KW"/>
</dbReference>
<evidence type="ECO:0000256" key="2">
    <source>
        <dbReference type="ARBA" id="ARBA00022723"/>
    </source>
</evidence>
<comment type="caution">
    <text evidence="6">The sequence shown here is derived from an EMBL/GenBank/DDBJ whole genome shotgun (WGS) entry which is preliminary data.</text>
</comment>
<evidence type="ECO:0000313" key="7">
    <source>
        <dbReference type="Proteomes" id="UP000529795"/>
    </source>
</evidence>
<dbReference type="EC" id="3.1.3.25" evidence="6"/>
<feature type="binding site" evidence="5">
    <location>
        <position position="85"/>
    </location>
    <ligand>
        <name>Mg(2+)</name>
        <dbReference type="ChEBI" id="CHEBI:18420"/>
        <label>1</label>
        <note>catalytic</note>
    </ligand>
</feature>
<sequence>MVDAALLGAVAEVAHEAGQMALARWRTDFCRWEKEPGSPVCEVDLDVDRMVRARLDALLPDAGWLSEETADDPARLACRRVWVVDPIDGTRDYIRGREGWAVSIALIDEGRPVIGILDAPARRERWIATAGGGAWRNGVRLAVGDHAALAGARVPTDALPKADRDFAMVAKPNSIALRIAMVAADEADLVATLRWGNEWDIAAAVLVASEAGAGVSDALGQPLAFNKPDPQAFGVLVTTPPIHTAAVERLAERAAALSGR</sequence>
<reference evidence="6 7" key="1">
    <citation type="submission" date="2020-08" db="EMBL/GenBank/DDBJ databases">
        <title>Genomic Encyclopedia of Type Strains, Phase IV (KMG-IV): sequencing the most valuable type-strain genomes for metagenomic binning, comparative biology and taxonomic classification.</title>
        <authorList>
            <person name="Goeker M."/>
        </authorList>
    </citation>
    <scope>NUCLEOTIDE SEQUENCE [LARGE SCALE GENOMIC DNA]</scope>
    <source>
        <strain evidence="6 7">YC6723</strain>
    </source>
</reference>
<keyword evidence="7" id="KW-1185">Reference proteome</keyword>
<feature type="binding site" evidence="5">
    <location>
        <position position="200"/>
    </location>
    <ligand>
        <name>Mg(2+)</name>
        <dbReference type="ChEBI" id="CHEBI:18420"/>
        <label>1</label>
        <note>catalytic</note>
    </ligand>
</feature>
<comment type="similarity">
    <text evidence="1">Belongs to the inositol monophosphatase superfamily.</text>
</comment>
<evidence type="ECO:0000256" key="5">
    <source>
        <dbReference type="PIRSR" id="PIRSR600760-2"/>
    </source>
</evidence>
<dbReference type="Gene3D" id="3.30.540.10">
    <property type="entry name" value="Fructose-1,6-Bisphosphatase, subunit A, domain 1"/>
    <property type="match status" value="1"/>
</dbReference>
<dbReference type="Proteomes" id="UP000529795">
    <property type="component" value="Unassembled WGS sequence"/>
</dbReference>
<dbReference type="SUPFAM" id="SSF56655">
    <property type="entry name" value="Carbohydrate phosphatase"/>
    <property type="match status" value="1"/>
</dbReference>
<name>A0A840FE10_9SPHN</name>
<comment type="cofactor">
    <cofactor evidence="5">
        <name>Mg(2+)</name>
        <dbReference type="ChEBI" id="CHEBI:18420"/>
    </cofactor>
</comment>
<dbReference type="PANTHER" id="PTHR20854:SF4">
    <property type="entry name" value="INOSITOL-1-MONOPHOSPHATASE-RELATED"/>
    <property type="match status" value="1"/>
</dbReference>
<feature type="binding site" evidence="5">
    <location>
        <position position="88"/>
    </location>
    <ligand>
        <name>Mg(2+)</name>
        <dbReference type="ChEBI" id="CHEBI:18420"/>
        <label>1</label>
        <note>catalytic</note>
    </ligand>
</feature>
<evidence type="ECO:0000256" key="3">
    <source>
        <dbReference type="ARBA" id="ARBA00022801"/>
    </source>
</evidence>
<keyword evidence="4 5" id="KW-0460">Magnesium</keyword>
<dbReference type="PROSITE" id="PS00629">
    <property type="entry name" value="IMP_1"/>
    <property type="match status" value="1"/>
</dbReference>
<organism evidence="6 7">
    <name type="scientific">Sphingomonas jinjuensis</name>
    <dbReference type="NCBI Taxonomy" id="535907"/>
    <lineage>
        <taxon>Bacteria</taxon>
        <taxon>Pseudomonadati</taxon>
        <taxon>Pseudomonadota</taxon>
        <taxon>Alphaproteobacteria</taxon>
        <taxon>Sphingomonadales</taxon>
        <taxon>Sphingomonadaceae</taxon>
        <taxon>Sphingomonas</taxon>
    </lineage>
</organism>
<feature type="binding site" evidence="5">
    <location>
        <position position="87"/>
    </location>
    <ligand>
        <name>Mg(2+)</name>
        <dbReference type="ChEBI" id="CHEBI:18420"/>
        <label>1</label>
        <note>catalytic</note>
    </ligand>
</feature>
<accession>A0A840FE10</accession>
<dbReference type="RefSeq" id="WP_183983767.1">
    <property type="nucleotide sequence ID" value="NZ_JACIEV010000004.1"/>
</dbReference>
<dbReference type="GO" id="GO:0046854">
    <property type="term" value="P:phosphatidylinositol phosphate biosynthetic process"/>
    <property type="evidence" value="ECO:0007669"/>
    <property type="project" value="InterPro"/>
</dbReference>
<evidence type="ECO:0000256" key="1">
    <source>
        <dbReference type="ARBA" id="ARBA00009759"/>
    </source>
</evidence>
<dbReference type="GO" id="GO:0007165">
    <property type="term" value="P:signal transduction"/>
    <property type="evidence" value="ECO:0007669"/>
    <property type="project" value="TreeGrafter"/>
</dbReference>
<protein>
    <submittedName>
        <fullName evidence="6">Myo-inositol-1(Or 4)-monophosphatase</fullName>
        <ecNumber evidence="6">3.1.3.25</ecNumber>
    </submittedName>
</protein>
<dbReference type="EMBL" id="JACIEV010000004">
    <property type="protein sequence ID" value="MBB4153827.1"/>
    <property type="molecule type" value="Genomic_DNA"/>
</dbReference>
<proteinExistence type="inferred from homology"/>
<evidence type="ECO:0000256" key="4">
    <source>
        <dbReference type="ARBA" id="ARBA00022842"/>
    </source>
</evidence>